<accession>A0A8H3D0G6</accession>
<reference evidence="2" key="1">
    <citation type="submission" date="2021-01" db="EMBL/GenBank/DDBJ databases">
        <authorList>
            <person name="Kaushik A."/>
        </authorList>
    </citation>
    <scope>NUCLEOTIDE SEQUENCE</scope>
    <source>
        <strain evidence="2">AG2-2IIIB</strain>
    </source>
</reference>
<evidence type="ECO:0000256" key="1">
    <source>
        <dbReference type="SAM" id="Phobius"/>
    </source>
</evidence>
<feature type="transmembrane region" description="Helical" evidence="1">
    <location>
        <begin position="35"/>
        <end position="55"/>
    </location>
</feature>
<comment type="caution">
    <text evidence="2">The sequence shown here is derived from an EMBL/GenBank/DDBJ whole genome shotgun (WGS) entry which is preliminary data.</text>
</comment>
<proteinExistence type="predicted"/>
<evidence type="ECO:0000313" key="3">
    <source>
        <dbReference type="Proteomes" id="UP000663843"/>
    </source>
</evidence>
<evidence type="ECO:0000313" key="2">
    <source>
        <dbReference type="EMBL" id="CAE6507754.1"/>
    </source>
</evidence>
<keyword evidence="1" id="KW-0812">Transmembrane</keyword>
<name>A0A8H3D0G6_9AGAM</name>
<protein>
    <submittedName>
        <fullName evidence="2">Uncharacterized protein</fullName>
    </submittedName>
</protein>
<dbReference type="Proteomes" id="UP000663843">
    <property type="component" value="Unassembled WGS sequence"/>
</dbReference>
<keyword evidence="1" id="KW-0472">Membrane</keyword>
<dbReference type="EMBL" id="CAJMWT010005613">
    <property type="protein sequence ID" value="CAE6507754.1"/>
    <property type="molecule type" value="Genomic_DNA"/>
</dbReference>
<organism evidence="2 3">
    <name type="scientific">Rhizoctonia solani</name>
    <dbReference type="NCBI Taxonomy" id="456999"/>
    <lineage>
        <taxon>Eukaryota</taxon>
        <taxon>Fungi</taxon>
        <taxon>Dikarya</taxon>
        <taxon>Basidiomycota</taxon>
        <taxon>Agaricomycotina</taxon>
        <taxon>Agaricomycetes</taxon>
        <taxon>Cantharellales</taxon>
        <taxon>Ceratobasidiaceae</taxon>
        <taxon>Rhizoctonia</taxon>
    </lineage>
</organism>
<sequence>MHLLDPVYHKEMQRTGLVPEQLFCDYVWDTRSNTFLNAIGSIGGLFALLQSVHIIMWGRPLLWGIFGSKIIKPFGIIGTWFSSEGFKHRPQEEYRRKPTEGNPDEIKITAFLRDFVLDLGPIDPTYDSIVESTGPSDTLPGALAGAGDSIPSATNNARSVNISLVPLERRDSDSP</sequence>
<gene>
    <name evidence="2" type="ORF">RDB_LOCUS148037</name>
</gene>
<dbReference type="AlphaFoldDB" id="A0A8H3D0G6"/>
<keyword evidence="1" id="KW-1133">Transmembrane helix</keyword>